<name>A0A9D4ZSM2_ADICA</name>
<sequence>MDEGLVVAQHVELGTEAQHLPLRREARAGVAGVFVAADGLHDGVRGADACAGIEQDGACCHPTMELEGDV</sequence>
<dbReference type="Proteomes" id="UP000886520">
    <property type="component" value="Chromosome 1"/>
</dbReference>
<proteinExistence type="predicted"/>
<gene>
    <name evidence="1" type="ORF">GOP47_0000176</name>
</gene>
<protein>
    <submittedName>
        <fullName evidence="1">Uncharacterized protein</fullName>
    </submittedName>
</protein>
<dbReference type="AlphaFoldDB" id="A0A9D4ZSM2"/>
<keyword evidence="2" id="KW-1185">Reference proteome</keyword>
<comment type="caution">
    <text evidence="1">The sequence shown here is derived from an EMBL/GenBank/DDBJ whole genome shotgun (WGS) entry which is preliminary data.</text>
</comment>
<accession>A0A9D4ZSM2</accession>
<organism evidence="1 2">
    <name type="scientific">Adiantum capillus-veneris</name>
    <name type="common">Maidenhair fern</name>
    <dbReference type="NCBI Taxonomy" id="13818"/>
    <lineage>
        <taxon>Eukaryota</taxon>
        <taxon>Viridiplantae</taxon>
        <taxon>Streptophyta</taxon>
        <taxon>Embryophyta</taxon>
        <taxon>Tracheophyta</taxon>
        <taxon>Polypodiopsida</taxon>
        <taxon>Polypodiidae</taxon>
        <taxon>Polypodiales</taxon>
        <taxon>Pteridineae</taxon>
        <taxon>Pteridaceae</taxon>
        <taxon>Vittarioideae</taxon>
        <taxon>Adiantum</taxon>
    </lineage>
</organism>
<dbReference type="EMBL" id="JABFUD020000001">
    <property type="protein sequence ID" value="KAI5084007.1"/>
    <property type="molecule type" value="Genomic_DNA"/>
</dbReference>
<evidence type="ECO:0000313" key="1">
    <source>
        <dbReference type="EMBL" id="KAI5084007.1"/>
    </source>
</evidence>
<evidence type="ECO:0000313" key="2">
    <source>
        <dbReference type="Proteomes" id="UP000886520"/>
    </source>
</evidence>
<reference evidence="1" key="1">
    <citation type="submission" date="2021-01" db="EMBL/GenBank/DDBJ databases">
        <title>Adiantum capillus-veneris genome.</title>
        <authorList>
            <person name="Fang Y."/>
            <person name="Liao Q."/>
        </authorList>
    </citation>
    <scope>NUCLEOTIDE SEQUENCE</scope>
    <source>
        <strain evidence="1">H3</strain>
        <tissue evidence="1">Leaf</tissue>
    </source>
</reference>